<dbReference type="NCBIfam" id="TIGR01494">
    <property type="entry name" value="ATPase_P-type"/>
    <property type="match status" value="2"/>
</dbReference>
<dbReference type="InterPro" id="IPR023299">
    <property type="entry name" value="ATPase_P-typ_cyto_dom_N"/>
</dbReference>
<dbReference type="Pfam" id="PF13246">
    <property type="entry name" value="Cation_ATPase"/>
    <property type="match status" value="1"/>
</dbReference>
<keyword evidence="4 13" id="KW-0812">Transmembrane</keyword>
<dbReference type="PANTHER" id="PTHR45630:SF8">
    <property type="entry name" value="CATION-TRANSPORTING ATPASE"/>
    <property type="match status" value="1"/>
</dbReference>
<dbReference type="Proteomes" id="UP001162131">
    <property type="component" value="Unassembled WGS sequence"/>
</dbReference>
<sequence length="1043" mass="118078">MVIIKKMLKKHQVTEESGEYVQLTFLKASKVKKLLFYLCYILSLGVFYLFVQWFIKLKILRYNSSTVGSATHVMVRNKENFEEIVPLRTIFVPLSSLGYSDSLQEIKLKTFVYRFIRYYATEENFTALQFPYTLIYNKIHESLGKGIQDKSIITGRQALFGPCLVDVPMPSIWKLLVTEVIHPFFVFQIFSIILWVIELYYFYSGIIFFMSMLSLCTNLYETRRNIKSVREMALYECKVNVCRENQWNVLNSREIVPGDLIEIPENCPLPCDLVLIKGVCLVDESMLTGESQPILKDALPMSSHLVYTLDKKYSLSSGTIPLTCRGGAIGVATSTGFSTAKGELVRSILFPKPNRFNFYVDSFKFVGFMGIIGLTGALYYLVWYIVNAEDPIEMLLSCGDLVTTVIPPVLPLATTMSTSFAIKRLKDKKISCISPPAVNSSGRVTIICFDKTGTLTEDSMTLKGAWDVSTQKIEDELERCNPELQENMASCHSLTMLDGELLGDPQEIEIFNKIGWRFYQSDDENTRFIIEKAQSQIFVRFIYHFSPILKRMAVVTENEGKLRLHLKGAPEKISPSCINLPEDYNKQLLHLTRAGYRVLACAYKDIPEFDPKTPIEDIEKEATFLGFLVLQNQLKTETHGILKTLEDANIRCYISTGDALLTGAAVGKECEIIPAENTVYYGDIIHEEVEWRNEEGDLVSSFEDKLAGTNVSLALTGSLLEHLANNKSRMIPDIVKKGAVFGRMSPQQKVILIEQLQTSEALVAMVGDGANDCGALKAADVGLSLSDLEASIAAPFTGKKLECILEILKEGRASLTTSFQCFKFITMYSITEFVCENFLFLNHTNYTERQFLYMDIFLILPFSIFMASTPAHTKLSNYLPPTALFSVDVLVSIWGHLILMTTTQGFVFMAMITSDWYTPTTGGYVGAAEPCVENTAMFYVSATIIWYMCIVFSTGPPFRKSTWKNYWFTGFAAVSLACTLYLILIPAKWARDFMQMDYIPVSFRFILLIILGSGYVASYFYEKFGVKIVARWMRKMKPFRKSK</sequence>
<evidence type="ECO:0000256" key="6">
    <source>
        <dbReference type="ARBA" id="ARBA00022741"/>
    </source>
</evidence>
<proteinExistence type="inferred from homology"/>
<dbReference type="GO" id="GO:0046872">
    <property type="term" value="F:metal ion binding"/>
    <property type="evidence" value="ECO:0007669"/>
    <property type="project" value="UniProtKB-UniRule"/>
</dbReference>
<dbReference type="NCBIfam" id="TIGR01657">
    <property type="entry name" value="P-ATPase-V"/>
    <property type="match status" value="1"/>
</dbReference>
<keyword evidence="8 13" id="KW-0460">Magnesium</keyword>
<dbReference type="InterPro" id="IPR008250">
    <property type="entry name" value="ATPase_P-typ_transduc_dom_A_sf"/>
</dbReference>
<dbReference type="SFLD" id="SFLDF00027">
    <property type="entry name" value="p-type_atpase"/>
    <property type="match status" value="1"/>
</dbReference>
<keyword evidence="17" id="KW-1185">Reference proteome</keyword>
<feature type="transmembrane region" description="Helical" evidence="13">
    <location>
        <begin position="201"/>
        <end position="220"/>
    </location>
</feature>
<dbReference type="Gene3D" id="2.70.150.10">
    <property type="entry name" value="Calcium-transporting ATPase, cytoplasmic transduction domain A"/>
    <property type="match status" value="1"/>
</dbReference>
<evidence type="ECO:0000259" key="14">
    <source>
        <dbReference type="Pfam" id="PF00122"/>
    </source>
</evidence>
<feature type="transmembrane region" description="Helical" evidence="13">
    <location>
        <begin position="365"/>
        <end position="386"/>
    </location>
</feature>
<feature type="transmembrane region" description="Helical" evidence="13">
    <location>
        <begin position="34"/>
        <end position="55"/>
    </location>
</feature>
<feature type="transmembrane region" description="Helical" evidence="13">
    <location>
        <begin position="1001"/>
        <end position="1021"/>
    </location>
</feature>
<dbReference type="GO" id="GO:0016020">
    <property type="term" value="C:membrane"/>
    <property type="evidence" value="ECO:0007669"/>
    <property type="project" value="UniProtKB-SubCell"/>
</dbReference>
<keyword evidence="5 13" id="KW-0479">Metal-binding</keyword>
<comment type="caution">
    <text evidence="16">The sequence shown here is derived from an EMBL/GenBank/DDBJ whole genome shotgun (WGS) entry which is preliminary data.</text>
</comment>
<name>A0AAU9JZF1_9CILI</name>
<dbReference type="Pfam" id="PF12409">
    <property type="entry name" value="P5-ATPase"/>
    <property type="match status" value="1"/>
</dbReference>
<dbReference type="GO" id="GO:0005524">
    <property type="term" value="F:ATP binding"/>
    <property type="evidence" value="ECO:0007669"/>
    <property type="project" value="UniProtKB-UniRule"/>
</dbReference>
<accession>A0AAU9JZF1</accession>
<evidence type="ECO:0000259" key="15">
    <source>
        <dbReference type="Pfam" id="PF12409"/>
    </source>
</evidence>
<dbReference type="InterPro" id="IPR018303">
    <property type="entry name" value="ATPase_P-typ_P_site"/>
</dbReference>
<dbReference type="Gene3D" id="3.40.50.1000">
    <property type="entry name" value="HAD superfamily/HAD-like"/>
    <property type="match status" value="1"/>
</dbReference>
<dbReference type="GO" id="GO:0140358">
    <property type="term" value="F:P-type transmembrane transporter activity"/>
    <property type="evidence" value="ECO:0007669"/>
    <property type="project" value="InterPro"/>
</dbReference>
<evidence type="ECO:0000256" key="3">
    <source>
        <dbReference type="ARBA" id="ARBA00022553"/>
    </source>
</evidence>
<evidence type="ECO:0000256" key="1">
    <source>
        <dbReference type="ARBA" id="ARBA00004141"/>
    </source>
</evidence>
<dbReference type="PRINTS" id="PR00119">
    <property type="entry name" value="CATATPASE"/>
</dbReference>
<comment type="similarity">
    <text evidence="2 13">Belongs to the cation transport ATPase (P-type) (TC 3.A.3) family. Type V subfamily.</text>
</comment>
<dbReference type="EMBL" id="CAJZBQ010000050">
    <property type="protein sequence ID" value="CAG9329967.1"/>
    <property type="molecule type" value="Genomic_DNA"/>
</dbReference>
<feature type="transmembrane region" description="Helical" evidence="13">
    <location>
        <begin position="966"/>
        <end position="989"/>
    </location>
</feature>
<dbReference type="InterPro" id="IPR047819">
    <property type="entry name" value="P5A-ATPase_N"/>
</dbReference>
<evidence type="ECO:0000256" key="4">
    <source>
        <dbReference type="ARBA" id="ARBA00022692"/>
    </source>
</evidence>
<dbReference type="SUPFAM" id="SSF56784">
    <property type="entry name" value="HAD-like"/>
    <property type="match status" value="1"/>
</dbReference>
<dbReference type="Pfam" id="PF00122">
    <property type="entry name" value="E1-E2_ATPase"/>
    <property type="match status" value="1"/>
</dbReference>
<dbReference type="InterPro" id="IPR059000">
    <property type="entry name" value="ATPase_P-type_domA"/>
</dbReference>
<dbReference type="SUPFAM" id="SSF81660">
    <property type="entry name" value="Metal cation-transporting ATPase, ATP-binding domain N"/>
    <property type="match status" value="1"/>
</dbReference>
<feature type="transmembrane region" description="Helical" evidence="13">
    <location>
        <begin position="936"/>
        <end position="954"/>
    </location>
</feature>
<dbReference type="SUPFAM" id="SSF81665">
    <property type="entry name" value="Calcium ATPase, transmembrane domain M"/>
    <property type="match status" value="1"/>
</dbReference>
<keyword evidence="10 13" id="KW-1133">Transmembrane helix</keyword>
<keyword evidence="11 13" id="KW-0472">Membrane</keyword>
<dbReference type="SUPFAM" id="SSF81653">
    <property type="entry name" value="Calcium ATPase, transduction domain A"/>
    <property type="match status" value="1"/>
</dbReference>
<feature type="domain" description="P-type ATPase A" evidence="14">
    <location>
        <begin position="238"/>
        <end position="348"/>
    </location>
</feature>
<dbReference type="InterPro" id="IPR023214">
    <property type="entry name" value="HAD_sf"/>
</dbReference>
<dbReference type="PANTHER" id="PTHR45630">
    <property type="entry name" value="CATION-TRANSPORTING ATPASE-RELATED"/>
    <property type="match status" value="1"/>
</dbReference>
<dbReference type="EC" id="7.2.2.-" evidence="13"/>
<dbReference type="FunFam" id="1.20.1110.10:FF:000023">
    <property type="entry name" value="Cation-transporting ATPase"/>
    <property type="match status" value="1"/>
</dbReference>
<comment type="catalytic activity">
    <reaction evidence="12 13">
        <text>ATP + H2O = ADP + phosphate + H(+)</text>
        <dbReference type="Rhea" id="RHEA:13065"/>
        <dbReference type="ChEBI" id="CHEBI:15377"/>
        <dbReference type="ChEBI" id="CHEBI:15378"/>
        <dbReference type="ChEBI" id="CHEBI:30616"/>
        <dbReference type="ChEBI" id="CHEBI:43474"/>
        <dbReference type="ChEBI" id="CHEBI:456216"/>
    </reaction>
</comment>
<dbReference type="GO" id="GO:0019829">
    <property type="term" value="F:ATPase-coupled monoatomic cation transmembrane transporter activity"/>
    <property type="evidence" value="ECO:0007669"/>
    <property type="project" value="UniProtKB-UniRule"/>
</dbReference>
<dbReference type="PROSITE" id="PS00154">
    <property type="entry name" value="ATPASE_E1_E2"/>
    <property type="match status" value="1"/>
</dbReference>
<keyword evidence="7 13" id="KW-0067">ATP-binding</keyword>
<feature type="transmembrane region" description="Helical" evidence="13">
    <location>
        <begin position="883"/>
        <end position="912"/>
    </location>
</feature>
<comment type="caution">
    <text evidence="13">Lacks conserved residue(s) required for the propagation of feature annotation.</text>
</comment>
<dbReference type="InterPro" id="IPR023298">
    <property type="entry name" value="ATPase_P-typ_TM_dom_sf"/>
</dbReference>
<organism evidence="16 17">
    <name type="scientific">Blepharisma stoltei</name>
    <dbReference type="NCBI Taxonomy" id="1481888"/>
    <lineage>
        <taxon>Eukaryota</taxon>
        <taxon>Sar</taxon>
        <taxon>Alveolata</taxon>
        <taxon>Ciliophora</taxon>
        <taxon>Postciliodesmatophora</taxon>
        <taxon>Heterotrichea</taxon>
        <taxon>Heterotrichida</taxon>
        <taxon>Blepharismidae</taxon>
        <taxon>Blepharisma</taxon>
    </lineage>
</organism>
<evidence type="ECO:0000256" key="11">
    <source>
        <dbReference type="ARBA" id="ARBA00023136"/>
    </source>
</evidence>
<evidence type="ECO:0000313" key="17">
    <source>
        <dbReference type="Proteomes" id="UP001162131"/>
    </source>
</evidence>
<dbReference type="InterPro" id="IPR036412">
    <property type="entry name" value="HAD-like_sf"/>
</dbReference>
<evidence type="ECO:0000256" key="10">
    <source>
        <dbReference type="ARBA" id="ARBA00022989"/>
    </source>
</evidence>
<comment type="subcellular location">
    <subcellularLocation>
        <location evidence="1 13">Membrane</location>
        <topology evidence="1 13">Multi-pass membrane protein</topology>
    </subcellularLocation>
</comment>
<evidence type="ECO:0000256" key="12">
    <source>
        <dbReference type="ARBA" id="ARBA00049360"/>
    </source>
</evidence>
<gene>
    <name evidence="16" type="ORF">BSTOLATCC_MIC50083</name>
</gene>
<evidence type="ECO:0000256" key="13">
    <source>
        <dbReference type="RuleBase" id="RU362082"/>
    </source>
</evidence>
<dbReference type="Gene3D" id="1.20.1110.10">
    <property type="entry name" value="Calcium-transporting ATPase, transmembrane domain"/>
    <property type="match status" value="1"/>
</dbReference>
<dbReference type="AlphaFoldDB" id="A0AAU9JZF1"/>
<feature type="transmembrane region" description="Helical" evidence="13">
    <location>
        <begin position="851"/>
        <end position="871"/>
    </location>
</feature>
<keyword evidence="6 13" id="KW-0547">Nucleotide-binding</keyword>
<dbReference type="Gene3D" id="3.40.1110.10">
    <property type="entry name" value="Calcium-transporting ATPase, cytoplasmic domain N"/>
    <property type="match status" value="1"/>
</dbReference>
<dbReference type="InterPro" id="IPR006544">
    <property type="entry name" value="P-type_TPase_V"/>
</dbReference>
<protein>
    <recommendedName>
        <fullName evidence="13">Cation-transporting ATPase</fullName>
        <ecNumber evidence="13">7.2.2.-</ecNumber>
    </recommendedName>
</protein>
<evidence type="ECO:0000256" key="8">
    <source>
        <dbReference type="ARBA" id="ARBA00022842"/>
    </source>
</evidence>
<feature type="domain" description="P5B-type ATPase N-terminal" evidence="15">
    <location>
        <begin position="26"/>
        <end position="91"/>
    </location>
</feature>
<evidence type="ECO:0000256" key="9">
    <source>
        <dbReference type="ARBA" id="ARBA00022967"/>
    </source>
</evidence>
<evidence type="ECO:0000256" key="5">
    <source>
        <dbReference type="ARBA" id="ARBA00022723"/>
    </source>
</evidence>
<evidence type="ECO:0000256" key="2">
    <source>
        <dbReference type="ARBA" id="ARBA00006000"/>
    </source>
</evidence>
<evidence type="ECO:0000256" key="7">
    <source>
        <dbReference type="ARBA" id="ARBA00022840"/>
    </source>
</evidence>
<dbReference type="SFLD" id="SFLDS00003">
    <property type="entry name" value="Haloacid_Dehalogenase"/>
    <property type="match status" value="1"/>
</dbReference>
<keyword evidence="9 13" id="KW-1278">Translocase</keyword>
<dbReference type="GO" id="GO:0016887">
    <property type="term" value="F:ATP hydrolysis activity"/>
    <property type="evidence" value="ECO:0007669"/>
    <property type="project" value="InterPro"/>
</dbReference>
<dbReference type="InterPro" id="IPR044492">
    <property type="entry name" value="P_typ_ATPase_HD_dom"/>
</dbReference>
<reference evidence="16" key="1">
    <citation type="submission" date="2021-09" db="EMBL/GenBank/DDBJ databases">
        <authorList>
            <consortium name="AG Swart"/>
            <person name="Singh M."/>
            <person name="Singh A."/>
            <person name="Seah K."/>
            <person name="Emmerich C."/>
        </authorList>
    </citation>
    <scope>NUCLEOTIDE SEQUENCE</scope>
    <source>
        <strain evidence="16">ATCC30299</strain>
    </source>
</reference>
<dbReference type="InterPro" id="IPR001757">
    <property type="entry name" value="P_typ_ATPase"/>
</dbReference>
<keyword evidence="3" id="KW-0597">Phosphoprotein</keyword>
<evidence type="ECO:0000313" key="16">
    <source>
        <dbReference type="EMBL" id="CAG9329967.1"/>
    </source>
</evidence>
<dbReference type="SFLD" id="SFLDG00002">
    <property type="entry name" value="C1.7:_P-type_atpase_like"/>
    <property type="match status" value="1"/>
</dbReference>